<proteinExistence type="predicted"/>
<protein>
    <submittedName>
        <fullName evidence="4">DUF4910 domain-containing protein</fullName>
    </submittedName>
</protein>
<dbReference type="InterPro" id="IPR032622">
    <property type="entry name" value="UCP01524_HTH"/>
</dbReference>
<dbReference type="Pfam" id="PF16221">
    <property type="entry name" value="HTH_47"/>
    <property type="match status" value="1"/>
</dbReference>
<dbReference type="InterPro" id="IPR032610">
    <property type="entry name" value="DUF2172"/>
</dbReference>
<sequence>MLMELFDRLFPINRSITGEGVRQSLSILNEVVPISQREYPSGTECFDWTVPKEWNVKAAYVKDGQGRTLIDFADNNLHLMGYSIPFRGYVTRTELMEHLHTKPELPNAIPYMMSYYKENWGFCVEHNRLHEFTDDRYEVMIDSELKEGHMTFGEGYIKGSSDKEILLSTYVCHPSMAINELSGPLVQTMIYRYLLQKENPKYSYRFLYLPETIGSLLYLSLHGEELKQNVVAGYVVTCVGHGESFTYKKSKRADTLADKAAIHVLKQSGKPYTIVDWNPFGSDERQYCSQGFKLPVGSLMRTMYGEYPEYHTSLDNRELISDEAMQETVQMYIDLIETLEANETYECTHIHGEPKLDKRGLYPYMGGTRTKAEKHRILAITNLIAFSDGSHDLIDIAEKLNVSGKDLREAANLLEQSGLLRNIKEIRYDLATLMG</sequence>
<dbReference type="InterPro" id="IPR032589">
    <property type="entry name" value="DUF4910"/>
</dbReference>
<dbReference type="EMBL" id="CP051680">
    <property type="protein sequence ID" value="QJD87187.1"/>
    <property type="molecule type" value="Genomic_DNA"/>
</dbReference>
<dbReference type="AlphaFoldDB" id="A0A7Z2ZQM2"/>
<organism evidence="4 5">
    <name type="scientific">Cohnella herbarum</name>
    <dbReference type="NCBI Taxonomy" id="2728023"/>
    <lineage>
        <taxon>Bacteria</taxon>
        <taxon>Bacillati</taxon>
        <taxon>Bacillota</taxon>
        <taxon>Bacilli</taxon>
        <taxon>Bacillales</taxon>
        <taxon>Paenibacillaceae</taxon>
        <taxon>Cohnella</taxon>
    </lineage>
</organism>
<dbReference type="InterPro" id="IPR036388">
    <property type="entry name" value="WH-like_DNA-bd_sf"/>
</dbReference>
<dbReference type="InterPro" id="IPR012353">
    <property type="entry name" value="UCP015244"/>
</dbReference>
<name>A0A7Z2ZQM2_9BACL</name>
<evidence type="ECO:0000259" key="3">
    <source>
        <dbReference type="Pfam" id="PF16254"/>
    </source>
</evidence>
<feature type="domain" description="UCP01524 winged helix-turn-helix" evidence="2">
    <location>
        <begin position="344"/>
        <end position="421"/>
    </location>
</feature>
<evidence type="ECO:0000259" key="2">
    <source>
        <dbReference type="Pfam" id="PF16221"/>
    </source>
</evidence>
<dbReference type="Pfam" id="PF09940">
    <property type="entry name" value="DUF2172"/>
    <property type="match status" value="1"/>
</dbReference>
<keyword evidence="5" id="KW-1185">Reference proteome</keyword>
<dbReference type="PIRSF" id="PIRSF015244">
    <property type="entry name" value="UCP015244"/>
    <property type="match status" value="1"/>
</dbReference>
<dbReference type="Gene3D" id="3.40.630.10">
    <property type="entry name" value="Zn peptidases"/>
    <property type="match status" value="1"/>
</dbReference>
<gene>
    <name evidence="4" type="ORF">HH215_31100</name>
</gene>
<dbReference type="Gene3D" id="1.10.10.10">
    <property type="entry name" value="Winged helix-like DNA-binding domain superfamily/Winged helix DNA-binding domain"/>
    <property type="match status" value="1"/>
</dbReference>
<feature type="domain" description="DUF2172" evidence="1">
    <location>
        <begin position="53"/>
        <end position="144"/>
    </location>
</feature>
<dbReference type="Gene3D" id="3.50.30.90">
    <property type="match status" value="1"/>
</dbReference>
<feature type="domain" description="DUF4910" evidence="3">
    <location>
        <begin position="4"/>
        <end position="342"/>
    </location>
</feature>
<dbReference type="Proteomes" id="UP000502248">
    <property type="component" value="Chromosome"/>
</dbReference>
<evidence type="ECO:0000259" key="1">
    <source>
        <dbReference type="Pfam" id="PF09940"/>
    </source>
</evidence>
<dbReference type="KEGG" id="cheb:HH215_31100"/>
<accession>A0A7Z2ZQM2</accession>
<evidence type="ECO:0000313" key="5">
    <source>
        <dbReference type="Proteomes" id="UP000502248"/>
    </source>
</evidence>
<reference evidence="4 5" key="1">
    <citation type="submission" date="2020-04" db="EMBL/GenBank/DDBJ databases">
        <title>Genome sequencing of novel species.</title>
        <authorList>
            <person name="Heo J."/>
            <person name="Kim S.-J."/>
            <person name="Kim J.-S."/>
            <person name="Hong S.-B."/>
            <person name="Kwon S.-W."/>
        </authorList>
    </citation>
    <scope>NUCLEOTIDE SEQUENCE [LARGE SCALE GENOMIC DNA]</scope>
    <source>
        <strain evidence="4 5">MFER-1</strain>
    </source>
</reference>
<dbReference type="RefSeq" id="WP_169283433.1">
    <property type="nucleotide sequence ID" value="NZ_CP051680.1"/>
</dbReference>
<evidence type="ECO:0000313" key="4">
    <source>
        <dbReference type="EMBL" id="QJD87187.1"/>
    </source>
</evidence>
<dbReference type="SUPFAM" id="SSF53187">
    <property type="entry name" value="Zn-dependent exopeptidases"/>
    <property type="match status" value="1"/>
</dbReference>
<dbReference type="Pfam" id="PF16254">
    <property type="entry name" value="DUF4910"/>
    <property type="match status" value="1"/>
</dbReference>